<dbReference type="Proteomes" id="UP000183843">
    <property type="component" value="Unassembled WGS sequence"/>
</dbReference>
<dbReference type="PANTHER" id="PTHR21180">
    <property type="entry name" value="ENDONUCLEASE/EXONUCLEASE/PHOSPHATASE FAMILY DOMAIN-CONTAINING PROTEIN 1"/>
    <property type="match status" value="1"/>
</dbReference>
<dbReference type="EMBL" id="FNQG01000005">
    <property type="protein sequence ID" value="SDZ97834.1"/>
    <property type="molecule type" value="Genomic_DNA"/>
</dbReference>
<reference evidence="6" key="2">
    <citation type="submission" date="2016-11" db="EMBL/GenBank/DDBJ databases">
        <authorList>
            <person name="Varghese N."/>
            <person name="Submissions S."/>
        </authorList>
    </citation>
    <scope>NUCLEOTIDE SEQUENCE [LARGE SCALE GENOMIC DNA]</scope>
    <source>
        <strain evidence="6">C3</strain>
    </source>
</reference>
<reference evidence="7 8" key="1">
    <citation type="submission" date="2016-10" db="EMBL/GenBank/DDBJ databases">
        <authorList>
            <person name="de Groot N.N."/>
        </authorList>
    </citation>
    <scope>NUCLEOTIDE SEQUENCE [LARGE SCALE GENOMIC DNA]</scope>
    <source>
        <strain evidence="3 7">DSM 2872</strain>
        <strain evidence="4 8">L14</strain>
    </source>
</reference>
<dbReference type="InterPro" id="IPR004509">
    <property type="entry name" value="Competence_ComEA_HhH"/>
</dbReference>
<dbReference type="PANTHER" id="PTHR21180:SF32">
    <property type="entry name" value="ENDONUCLEASE_EXONUCLEASE_PHOSPHATASE FAMILY DOMAIN-CONTAINING PROTEIN 1"/>
    <property type="match status" value="1"/>
</dbReference>
<dbReference type="InterPro" id="IPR003583">
    <property type="entry name" value="Hlx-hairpin-Hlx_DNA-bd_motif"/>
</dbReference>
<evidence type="ECO:0000313" key="7">
    <source>
        <dbReference type="Proteomes" id="UP000183469"/>
    </source>
</evidence>
<dbReference type="OrthoDB" id="9790239at2"/>
<dbReference type="Pfam" id="PF12836">
    <property type="entry name" value="HHH_3"/>
    <property type="match status" value="1"/>
</dbReference>
<proteinExistence type="predicted"/>
<accession>A0A1K1PSP3</accession>
<name>A0A1K1PSP3_SELRU</name>
<dbReference type="EMBL" id="FPJA01000009">
    <property type="protein sequence ID" value="SFW50524.1"/>
    <property type="molecule type" value="Genomic_DNA"/>
</dbReference>
<evidence type="ECO:0000256" key="1">
    <source>
        <dbReference type="SAM" id="MobiDB-lite"/>
    </source>
</evidence>
<evidence type="ECO:0000313" key="4">
    <source>
        <dbReference type="EMBL" id="SFB15058.1"/>
    </source>
</evidence>
<dbReference type="Gene3D" id="1.10.150.280">
    <property type="entry name" value="AF1531-like domain"/>
    <property type="match status" value="1"/>
</dbReference>
<dbReference type="InterPro" id="IPR019554">
    <property type="entry name" value="Soluble_ligand-bd"/>
</dbReference>
<evidence type="ECO:0000313" key="5">
    <source>
        <dbReference type="EMBL" id="SFW50524.1"/>
    </source>
</evidence>
<dbReference type="RefSeq" id="WP_072306550.1">
    <property type="nucleotide sequence ID" value="NZ_FNQG01000005.1"/>
</dbReference>
<evidence type="ECO:0000313" key="6">
    <source>
        <dbReference type="Proteomes" id="UP000182958"/>
    </source>
</evidence>
<reference evidence="5" key="3">
    <citation type="submission" date="2016-11" db="EMBL/GenBank/DDBJ databases">
        <authorList>
            <person name="Jaros S."/>
            <person name="Januszkiewicz K."/>
            <person name="Wedrychowicz H."/>
        </authorList>
    </citation>
    <scope>NUCLEOTIDE SEQUENCE [LARGE SCALE GENOMIC DNA]</scope>
    <source>
        <strain evidence="5">C3</strain>
    </source>
</reference>
<dbReference type="Proteomes" id="UP000182958">
    <property type="component" value="Unassembled WGS sequence"/>
</dbReference>
<protein>
    <submittedName>
        <fullName evidence="5">Competence protein ComEA</fullName>
    </submittedName>
</protein>
<dbReference type="SMART" id="SM00278">
    <property type="entry name" value="HhH1"/>
    <property type="match status" value="2"/>
</dbReference>
<feature type="region of interest" description="Disordered" evidence="1">
    <location>
        <begin position="102"/>
        <end position="134"/>
    </location>
</feature>
<keyword evidence="6" id="KW-1185">Reference proteome</keyword>
<dbReference type="EMBL" id="FOJX01000017">
    <property type="protein sequence ID" value="SFB15058.1"/>
    <property type="molecule type" value="Genomic_DNA"/>
</dbReference>
<dbReference type="Gene3D" id="3.10.560.10">
    <property type="entry name" value="Outer membrane lipoprotein wza domain like"/>
    <property type="match status" value="1"/>
</dbReference>
<evidence type="ECO:0000313" key="8">
    <source>
        <dbReference type="Proteomes" id="UP000183843"/>
    </source>
</evidence>
<feature type="domain" description="Helix-hairpin-helix DNA-binding motif class 1" evidence="2">
    <location>
        <begin position="175"/>
        <end position="194"/>
    </location>
</feature>
<dbReference type="Proteomes" id="UP000183469">
    <property type="component" value="Unassembled WGS sequence"/>
</dbReference>
<dbReference type="GO" id="GO:0015627">
    <property type="term" value="C:type II protein secretion system complex"/>
    <property type="evidence" value="ECO:0007669"/>
    <property type="project" value="TreeGrafter"/>
</dbReference>
<sequence length="197" mass="21221">MPMYKKQLFVLIIILLAAIGGTYYGLYSEEQSAVLESSPPAENALPVKEITIYVTGAVNKPGLVKVAEGARAADAINACGGLLPIADSEKINLAQNLKDGQQLKVPEKERSNSNVDKSKIDKSKADMSKNGGSGELVNINTADEKALDTLPGIGPAMAKRIIEYRETEGLFQSIEDIKKIRGIGDAKFEKLKDKICI</sequence>
<dbReference type="GO" id="GO:0003677">
    <property type="term" value="F:DNA binding"/>
    <property type="evidence" value="ECO:0007669"/>
    <property type="project" value="InterPro"/>
</dbReference>
<dbReference type="GO" id="GO:0006281">
    <property type="term" value="P:DNA repair"/>
    <property type="evidence" value="ECO:0007669"/>
    <property type="project" value="InterPro"/>
</dbReference>
<organism evidence="5 6">
    <name type="scientific">Selenomonas ruminantium</name>
    <dbReference type="NCBI Taxonomy" id="971"/>
    <lineage>
        <taxon>Bacteria</taxon>
        <taxon>Bacillati</taxon>
        <taxon>Bacillota</taxon>
        <taxon>Negativicutes</taxon>
        <taxon>Selenomonadales</taxon>
        <taxon>Selenomonadaceae</taxon>
        <taxon>Selenomonas</taxon>
    </lineage>
</organism>
<dbReference type="GO" id="GO:0015628">
    <property type="term" value="P:protein secretion by the type II secretion system"/>
    <property type="evidence" value="ECO:0007669"/>
    <property type="project" value="TreeGrafter"/>
</dbReference>
<evidence type="ECO:0000259" key="2">
    <source>
        <dbReference type="SMART" id="SM00278"/>
    </source>
</evidence>
<dbReference type="SUPFAM" id="SSF47781">
    <property type="entry name" value="RuvA domain 2-like"/>
    <property type="match status" value="1"/>
</dbReference>
<dbReference type="Pfam" id="PF10531">
    <property type="entry name" value="SLBB"/>
    <property type="match status" value="1"/>
</dbReference>
<dbReference type="NCBIfam" id="TIGR00426">
    <property type="entry name" value="competence protein ComEA helix-hairpin-helix repeat region"/>
    <property type="match status" value="1"/>
</dbReference>
<evidence type="ECO:0000313" key="3">
    <source>
        <dbReference type="EMBL" id="SDZ97834.1"/>
    </source>
</evidence>
<feature type="compositionally biased region" description="Basic and acidic residues" evidence="1">
    <location>
        <begin position="105"/>
        <end position="127"/>
    </location>
</feature>
<dbReference type="InterPro" id="IPR051675">
    <property type="entry name" value="Endo/Exo/Phosphatase_dom_1"/>
</dbReference>
<dbReference type="InterPro" id="IPR010994">
    <property type="entry name" value="RuvA_2-like"/>
</dbReference>
<dbReference type="AlphaFoldDB" id="A0A1K1PSP3"/>
<gene>
    <name evidence="5" type="ORF">SAMN02910323_2144</name>
    <name evidence="4" type="ORF">SAMN05216587_1179</name>
    <name evidence="3" type="ORF">SAMN05660648_01465</name>
</gene>
<feature type="domain" description="Helix-hairpin-helix DNA-binding motif class 1" evidence="2">
    <location>
        <begin position="145"/>
        <end position="164"/>
    </location>
</feature>